<feature type="domain" description="Hemerythrin-like" evidence="1">
    <location>
        <begin position="18"/>
        <end position="136"/>
    </location>
</feature>
<organism evidence="2 3">
    <name type="scientific">Corynebacterium stationis</name>
    <dbReference type="NCBI Taxonomy" id="1705"/>
    <lineage>
        <taxon>Bacteria</taxon>
        <taxon>Bacillati</taxon>
        <taxon>Actinomycetota</taxon>
        <taxon>Actinomycetes</taxon>
        <taxon>Mycobacteriales</taxon>
        <taxon>Corynebacteriaceae</taxon>
        <taxon>Corynebacterium</taxon>
    </lineage>
</organism>
<gene>
    <name evidence="2" type="ORF">AYJ05_08840</name>
</gene>
<evidence type="ECO:0000259" key="1">
    <source>
        <dbReference type="Pfam" id="PF01814"/>
    </source>
</evidence>
<keyword evidence="3" id="KW-1185">Reference proteome</keyword>
<protein>
    <submittedName>
        <fullName evidence="2">Hemerythrin</fullName>
    </submittedName>
</protein>
<evidence type="ECO:0000313" key="3">
    <source>
        <dbReference type="Proteomes" id="UP000076947"/>
    </source>
</evidence>
<dbReference type="Pfam" id="PF01814">
    <property type="entry name" value="Hemerythrin"/>
    <property type="match status" value="1"/>
</dbReference>
<dbReference type="Proteomes" id="UP000076947">
    <property type="component" value="Unassembled WGS sequence"/>
</dbReference>
<accession>A0A177ISA7</accession>
<evidence type="ECO:0000313" key="2">
    <source>
        <dbReference type="EMBL" id="OAH31652.1"/>
    </source>
</evidence>
<dbReference type="InterPro" id="IPR012312">
    <property type="entry name" value="Hemerythrin-like"/>
</dbReference>
<dbReference type="AlphaFoldDB" id="A0A177ISA7"/>
<name>A0A177ISA7_9CORY</name>
<reference evidence="3" key="1">
    <citation type="submission" date="2016-02" db="EMBL/GenBank/DDBJ databases">
        <authorList>
            <person name="Kaur G."/>
            <person name="Nair G.R."/>
            <person name="Mayilraj S."/>
        </authorList>
    </citation>
    <scope>NUCLEOTIDE SEQUENCE [LARGE SCALE GENOMIC DNA]</scope>
    <source>
        <strain evidence="3">GA-15</strain>
    </source>
</reference>
<comment type="caution">
    <text evidence="2">The sequence shown here is derived from an EMBL/GenBank/DDBJ whole genome shotgun (WGS) entry which is preliminary data.</text>
</comment>
<dbReference type="OrthoDB" id="3830515at2"/>
<sequence>MSTEVQSNSSTDEVSLAAAFTAEHHDIDAGIEQYLADTAAPDPRQRAVPLQNAMAALRRHIYLEEEIVFPHLPKGALMMPLMVMRKEHGEIWQRMDALEEILQDPAGDSTGVEQACAEILVLLDKHNMKEEPVIYPHMDADLTDQEQEKVLKLLAGGEMPKGWVCEALR</sequence>
<dbReference type="RefSeq" id="WP_066837924.1">
    <property type="nucleotide sequence ID" value="NZ_LSTQ01000004.1"/>
</dbReference>
<dbReference type="EMBL" id="LSTQ01000004">
    <property type="protein sequence ID" value="OAH31652.1"/>
    <property type="molecule type" value="Genomic_DNA"/>
</dbReference>
<dbReference type="Gene3D" id="1.20.120.520">
    <property type="entry name" value="nmb1532 protein domain like"/>
    <property type="match status" value="1"/>
</dbReference>
<proteinExistence type="predicted"/>